<dbReference type="SUPFAM" id="SSF51905">
    <property type="entry name" value="FAD/NAD(P)-binding domain"/>
    <property type="match status" value="1"/>
</dbReference>
<dbReference type="InterPro" id="IPR036010">
    <property type="entry name" value="2Fe-2S_ferredoxin-like_sf"/>
</dbReference>
<gene>
    <name evidence="6" type="ORF">ENW55_00470</name>
</gene>
<dbReference type="InterPro" id="IPR023753">
    <property type="entry name" value="FAD/NAD-binding_dom"/>
</dbReference>
<dbReference type="PANTHER" id="PTHR42949">
    <property type="entry name" value="ANAEROBIC GLYCEROL-3-PHOSPHATE DEHYDROGENASE SUBUNIT B"/>
    <property type="match status" value="1"/>
</dbReference>
<dbReference type="Gene3D" id="3.30.70.20">
    <property type="match status" value="1"/>
</dbReference>
<dbReference type="Pfam" id="PF13510">
    <property type="entry name" value="Fer2_4"/>
    <property type="match status" value="1"/>
</dbReference>
<dbReference type="GO" id="GO:0016491">
    <property type="term" value="F:oxidoreductase activity"/>
    <property type="evidence" value="ECO:0007669"/>
    <property type="project" value="UniProtKB-KW"/>
</dbReference>
<dbReference type="InterPro" id="IPR036188">
    <property type="entry name" value="FAD/NAD-bd_sf"/>
</dbReference>
<comment type="caution">
    <text evidence="6">The sequence shown here is derived from an EMBL/GenBank/DDBJ whole genome shotgun (WGS) entry which is preliminary data.</text>
</comment>
<name>A0A832MLG4_9THEM</name>
<dbReference type="PRINTS" id="PR00469">
    <property type="entry name" value="PNDRDTASEII"/>
</dbReference>
<sequence length="663" mass="72903">MYVVRDHPILQFNRGRKVIFYHDGRPLEWYENEPIAVALYANNVKVLSYTKKYHRPRGFFCAIGKCSSCFMKVDGLPNVRTCITPLKEGMRIETQHGLGRFTESSTLALEEPQGSSIVQAEVLIIGGGPAGLSACLEALRWGCKVTLVDESLRLGGQLIKQTHKFFGSSKDFAGVRGIEIAQILQRQLSPYIGSGQLKVLSNTSAVAYYAKENVVLCEQSEKRLFMIEPEAIIVSTGAMEKLVPFVNNDLPGVYGAGAVQTLMNVYGVLPGKRVLMVGAGNIGLIVSYQLLQAGAEVAAIVELAPSVGGYWVHAAKVRRLGVPILLRHTVKKVVGESHVEGAVIQEVDEKGELIGEEKFVECDTVCLAVGLSPTVELFWQAGCEMVYVSDLGGFVPKRDHTLRTSNPRFWVAGDVAGIEEATTAMLEGSIAGLSVSRALNRVDESSFESRLEGYWNKLNELRMGETSYRVRRGLSQVFIEGSLPLFQLVGDSPLEDRLQDEQFRSGVLSENMVETVAPPMELWKKKKNGLVIIECPQKIPCDPCHANCPTGAILPFENINDVPRIDYSKCTGCAMCVAACPGLACFVADISGEQAILKLPYEMLPKPQVGDEVVCLDRCGREVARSKIVRVQEPRKDKTYVVHVVVPKDLVMHVRTVRMIDRG</sequence>
<dbReference type="PROSITE" id="PS00197">
    <property type="entry name" value="2FE2S_FER_1"/>
    <property type="match status" value="1"/>
</dbReference>
<dbReference type="SUPFAM" id="SSF54862">
    <property type="entry name" value="4Fe-4S ferredoxins"/>
    <property type="match status" value="1"/>
</dbReference>
<protein>
    <submittedName>
        <fullName evidence="6">FAD-dependent oxidoreductase</fullName>
    </submittedName>
</protein>
<dbReference type="InterPro" id="IPR017896">
    <property type="entry name" value="4Fe4S_Fe-S-bd"/>
</dbReference>
<evidence type="ECO:0000259" key="5">
    <source>
        <dbReference type="PROSITE" id="PS51379"/>
    </source>
</evidence>
<feature type="domain" description="4Fe-4S ferredoxin-type" evidence="5">
    <location>
        <begin position="561"/>
        <end position="590"/>
    </location>
</feature>
<dbReference type="PANTHER" id="PTHR42949:SF3">
    <property type="entry name" value="ANAEROBIC GLYCEROL-3-PHOSPHATE DEHYDROGENASE SUBUNIT B"/>
    <property type="match status" value="1"/>
</dbReference>
<dbReference type="PRINTS" id="PR00368">
    <property type="entry name" value="FADPNR"/>
</dbReference>
<evidence type="ECO:0000313" key="6">
    <source>
        <dbReference type="EMBL" id="HGZ78444.1"/>
    </source>
</evidence>
<dbReference type="InterPro" id="IPR051691">
    <property type="entry name" value="Metab_Enz_Cyan_OpOx_G3PDH"/>
</dbReference>
<accession>A0A832MLG4</accession>
<evidence type="ECO:0000256" key="3">
    <source>
        <dbReference type="ARBA" id="ARBA00023004"/>
    </source>
</evidence>
<organism evidence="6">
    <name type="scientific">Pseudothermotoga hypogea</name>
    <dbReference type="NCBI Taxonomy" id="57487"/>
    <lineage>
        <taxon>Bacteria</taxon>
        <taxon>Thermotogati</taxon>
        <taxon>Thermotogota</taxon>
        <taxon>Thermotogae</taxon>
        <taxon>Thermotogales</taxon>
        <taxon>Thermotogaceae</taxon>
        <taxon>Pseudothermotoga</taxon>
    </lineage>
</organism>
<keyword evidence="3" id="KW-0408">Iron</keyword>
<dbReference type="GO" id="GO:0051537">
    <property type="term" value="F:2 iron, 2 sulfur cluster binding"/>
    <property type="evidence" value="ECO:0007669"/>
    <property type="project" value="InterPro"/>
</dbReference>
<dbReference type="SUPFAM" id="SSF54292">
    <property type="entry name" value="2Fe-2S ferredoxin-like"/>
    <property type="match status" value="1"/>
</dbReference>
<dbReference type="Gene3D" id="3.10.20.440">
    <property type="entry name" value="2Fe-2S iron-sulphur cluster binding domain, sarcosine oxidase, alpha subunit, N-terminal domain"/>
    <property type="match status" value="1"/>
</dbReference>
<proteinExistence type="predicted"/>
<keyword evidence="2" id="KW-0560">Oxidoreductase</keyword>
<dbReference type="InterPro" id="IPR017900">
    <property type="entry name" value="4Fe4S_Fe_S_CS"/>
</dbReference>
<keyword evidence="1" id="KW-0479">Metal-binding</keyword>
<dbReference type="PROSITE" id="PS00198">
    <property type="entry name" value="4FE4S_FER_1"/>
    <property type="match status" value="1"/>
</dbReference>
<reference evidence="6" key="1">
    <citation type="journal article" date="2020" name="mSystems">
        <title>Genome- and Community-Level Interaction Insights into Carbon Utilization and Element Cycling Functions of Hydrothermarchaeota in Hydrothermal Sediment.</title>
        <authorList>
            <person name="Zhou Z."/>
            <person name="Liu Y."/>
            <person name="Xu W."/>
            <person name="Pan J."/>
            <person name="Luo Z.H."/>
            <person name="Li M."/>
        </authorList>
    </citation>
    <scope>NUCLEOTIDE SEQUENCE [LARGE SCALE GENOMIC DNA]</scope>
    <source>
        <strain evidence="6">SpSt-86</strain>
    </source>
</reference>
<dbReference type="PROSITE" id="PS51379">
    <property type="entry name" value="4FE4S_FER_2"/>
    <property type="match status" value="1"/>
</dbReference>
<keyword evidence="4" id="KW-0411">Iron-sulfur</keyword>
<dbReference type="AlphaFoldDB" id="A0A832MLG4"/>
<dbReference type="Pfam" id="PF07992">
    <property type="entry name" value="Pyr_redox_2"/>
    <property type="match status" value="1"/>
</dbReference>
<dbReference type="GO" id="GO:0046872">
    <property type="term" value="F:metal ion binding"/>
    <property type="evidence" value="ECO:0007669"/>
    <property type="project" value="UniProtKB-KW"/>
</dbReference>
<dbReference type="Gene3D" id="3.50.50.60">
    <property type="entry name" value="FAD/NAD(P)-binding domain"/>
    <property type="match status" value="2"/>
</dbReference>
<dbReference type="InterPro" id="IPR006058">
    <property type="entry name" value="2Fe2S_fd_BS"/>
</dbReference>
<evidence type="ECO:0000256" key="4">
    <source>
        <dbReference type="ARBA" id="ARBA00023014"/>
    </source>
</evidence>
<dbReference type="EMBL" id="DTKQ01000005">
    <property type="protein sequence ID" value="HGZ78444.1"/>
    <property type="molecule type" value="Genomic_DNA"/>
</dbReference>
<dbReference type="InterPro" id="IPR042204">
    <property type="entry name" value="2Fe-2S-bd_N"/>
</dbReference>
<evidence type="ECO:0000256" key="1">
    <source>
        <dbReference type="ARBA" id="ARBA00022723"/>
    </source>
</evidence>
<dbReference type="Pfam" id="PF12838">
    <property type="entry name" value="Fer4_7"/>
    <property type="match status" value="1"/>
</dbReference>
<evidence type="ECO:0000256" key="2">
    <source>
        <dbReference type="ARBA" id="ARBA00023002"/>
    </source>
</evidence>